<name>A0A385AG51_LATCU</name>
<evidence type="ECO:0000313" key="1">
    <source>
        <dbReference type="EMBL" id="AXN36617.1"/>
    </source>
</evidence>
<reference evidence="1 2" key="1">
    <citation type="submission" date="2018-07" db="EMBL/GenBank/DDBJ databases">
        <title>Lactobacillus curvatus genome sequence.</title>
        <authorList>
            <person name="Prechtl R."/>
        </authorList>
    </citation>
    <scope>NUCLEOTIDE SEQUENCE [LARGE SCALE GENOMIC DNA]</scope>
    <source>
        <strain evidence="1 2">TMW 1.1928</strain>
    </source>
</reference>
<protein>
    <submittedName>
        <fullName evidence="1">Uncharacterized protein</fullName>
    </submittedName>
</protein>
<gene>
    <name evidence="1" type="ORF">DT351_09885</name>
</gene>
<dbReference type="Proteomes" id="UP000257607">
    <property type="component" value="Chromosome"/>
</dbReference>
<proteinExistence type="predicted"/>
<dbReference type="AlphaFoldDB" id="A0A385AG51"/>
<accession>A0A385AG51</accession>
<evidence type="ECO:0000313" key="2">
    <source>
        <dbReference type="Proteomes" id="UP000257607"/>
    </source>
</evidence>
<dbReference type="EMBL" id="CP031003">
    <property type="protein sequence ID" value="AXN36617.1"/>
    <property type="molecule type" value="Genomic_DNA"/>
</dbReference>
<sequence>MTCSGAMCPHHEPASQGAGFPLCSSHIGFSLRFSETMKQLDSGLISKKLSINSSTLLTQIAPMSINGTSFSKHSF</sequence>
<organism evidence="1 2">
    <name type="scientific">Latilactobacillus curvatus</name>
    <name type="common">Lactobacillus curvatus</name>
    <dbReference type="NCBI Taxonomy" id="28038"/>
    <lineage>
        <taxon>Bacteria</taxon>
        <taxon>Bacillati</taxon>
        <taxon>Bacillota</taxon>
        <taxon>Bacilli</taxon>
        <taxon>Lactobacillales</taxon>
        <taxon>Lactobacillaceae</taxon>
        <taxon>Latilactobacillus</taxon>
    </lineage>
</organism>